<proteinExistence type="predicted"/>
<dbReference type="Gene3D" id="1.20.1280.50">
    <property type="match status" value="1"/>
</dbReference>
<dbReference type="EMBL" id="CAJMWZ010003825">
    <property type="protein sequence ID" value="CAE6479316.1"/>
    <property type="molecule type" value="Genomic_DNA"/>
</dbReference>
<reference evidence="1" key="1">
    <citation type="submission" date="2021-01" db="EMBL/GenBank/DDBJ databases">
        <authorList>
            <person name="Kaushik A."/>
        </authorList>
    </citation>
    <scope>NUCLEOTIDE SEQUENCE</scope>
    <source>
        <strain evidence="1">Type strain: AG8-Rh-89/</strain>
    </source>
</reference>
<evidence type="ECO:0000313" key="2">
    <source>
        <dbReference type="Proteomes" id="UP000663850"/>
    </source>
</evidence>
<accession>A0A8H3CD92</accession>
<evidence type="ECO:0000313" key="1">
    <source>
        <dbReference type="EMBL" id="CAE6479316.1"/>
    </source>
</evidence>
<dbReference type="Proteomes" id="UP000663850">
    <property type="component" value="Unassembled WGS sequence"/>
</dbReference>
<dbReference type="Gene3D" id="3.80.10.10">
    <property type="entry name" value="Ribonuclease Inhibitor"/>
    <property type="match status" value="1"/>
</dbReference>
<name>A0A8H3CD92_9AGAM</name>
<dbReference type="InterPro" id="IPR036047">
    <property type="entry name" value="F-box-like_dom_sf"/>
</dbReference>
<evidence type="ECO:0008006" key="3">
    <source>
        <dbReference type="Google" id="ProtNLM"/>
    </source>
</evidence>
<organism evidence="1 2">
    <name type="scientific">Rhizoctonia solani</name>
    <dbReference type="NCBI Taxonomy" id="456999"/>
    <lineage>
        <taxon>Eukaryota</taxon>
        <taxon>Fungi</taxon>
        <taxon>Dikarya</taxon>
        <taxon>Basidiomycota</taxon>
        <taxon>Agaricomycotina</taxon>
        <taxon>Agaricomycetes</taxon>
        <taxon>Cantharellales</taxon>
        <taxon>Ceratobasidiaceae</taxon>
        <taxon>Rhizoctonia</taxon>
    </lineage>
</organism>
<comment type="caution">
    <text evidence="1">The sequence shown here is derived from an EMBL/GenBank/DDBJ whole genome shotgun (WGS) entry which is preliminary data.</text>
</comment>
<sequence length="545" mass="61764">MIEELNNARSLLKSALDRYLTACLCIRKNCLENASFANVSPGLLPHIESEEHFVTEFETKLQRAKAAIRTSRNCSTLLVPIHKLPSEILERIFLLLATPQPGPDRSSPEVLSHVCSRWRKTVLGYPLLWSFIDSPFTIWANTSHPTRFASLVSRAYPLPLNVRLGPDKHALITAEYGKIPINVNTPINSLEVAYTTDRDFLKCYQRSVLAACFARCKPGTLKSLTMFHRDTTSIFLDVAPDWPRYLDREKILTAGNLDQILASLKILRVKGFYPAWTSKAYHGLVELRLANKRRFTSEDRPPISENHLRGILTASPALRILELCVQIIEALPQDTSIAPIRLSELESLNVVGILPDQANTFFRLLAPGSKPLQLAVNMSKGLIFLRELQDYKANAFFAHSNITALYARYLSNQTLPHLLDLCPHLKTLVWDRPIPAQAINNPSSSSLRVLETLVVSRKDGIKDAWFIDSIAKISLIQNLLFWECNSNSYKRIHVDDLEGMSTFCSHIEILDNNPTRDWDIFVDIPGMVGRLITHKYRIYPNFRNA</sequence>
<dbReference type="InterPro" id="IPR032675">
    <property type="entry name" value="LRR_dom_sf"/>
</dbReference>
<protein>
    <recommendedName>
        <fullName evidence="3">F-box domain-containing protein</fullName>
    </recommendedName>
</protein>
<dbReference type="SUPFAM" id="SSF81383">
    <property type="entry name" value="F-box domain"/>
    <property type="match status" value="1"/>
</dbReference>
<gene>
    <name evidence="1" type="ORF">RDB_LOCUS73022</name>
</gene>
<dbReference type="AlphaFoldDB" id="A0A8H3CD92"/>